<name>A0A972JKB6_9GAMM</name>
<dbReference type="PANTHER" id="PTHR35868">
    <property type="entry name" value="DUF2804 DOMAIN-CONTAINING PROTEIN-RELATED"/>
    <property type="match status" value="1"/>
</dbReference>
<dbReference type="EMBL" id="JAAXYH010000020">
    <property type="protein sequence ID" value="NMH66998.1"/>
    <property type="molecule type" value="Genomic_DNA"/>
</dbReference>
<comment type="caution">
    <text evidence="1">The sequence shown here is derived from an EMBL/GenBank/DDBJ whole genome shotgun (WGS) entry which is preliminary data.</text>
</comment>
<dbReference type="RefSeq" id="WP_169565745.1">
    <property type="nucleotide sequence ID" value="NZ_JAAXYH010000020.1"/>
</dbReference>
<dbReference type="Pfam" id="PF10974">
    <property type="entry name" value="DUF2804"/>
    <property type="match status" value="1"/>
</dbReference>
<accession>A0A972JKB6</accession>
<gene>
    <name evidence="1" type="ORF">HC757_17715</name>
</gene>
<organism evidence="1 2">
    <name type="scientific">Shewanella salipaludis</name>
    <dbReference type="NCBI Taxonomy" id="2723052"/>
    <lineage>
        <taxon>Bacteria</taxon>
        <taxon>Pseudomonadati</taxon>
        <taxon>Pseudomonadota</taxon>
        <taxon>Gammaproteobacteria</taxon>
        <taxon>Alteromonadales</taxon>
        <taxon>Shewanellaceae</taxon>
        <taxon>Shewanella</taxon>
    </lineage>
</organism>
<dbReference type="PANTHER" id="PTHR35868:SF4">
    <property type="entry name" value="DUF2804 DOMAIN-CONTAINING PROTEIN"/>
    <property type="match status" value="1"/>
</dbReference>
<sequence>MQDFRTQIAPECLMSVDGRPQFGHFDGIISSLGLEHFAYFDVMDKPASRLAKHFHFKQFQFVSLVTPSYVIGVALADIRYVGSAFCYLYDIRADKLTEVGWLKPPGMGYAMTPSPLMGRSRIGSGKGEIILDISHGQWRLTLNTARIRAELELQAPRLSLPLAMCSPTAYNGWTYTQKHNGLSPKGQLFIDDEPQPLNRALAGYDFSAGYMRRQTSWRWASVNASIAEGILGLNLAAGVNETGMTENVFWINGERHLLGPVHFEFERHRAAQDPGAAAQEWHIFSDDGRVELYFSPCNCRSEKLNLWLLKSNFRQYLGHYRGRLIDTNGREYRLDRVFGLSEDHYALW</sequence>
<protein>
    <submittedName>
        <fullName evidence="1">DUF2804 domain-containing protein</fullName>
    </submittedName>
</protein>
<dbReference type="Proteomes" id="UP000737113">
    <property type="component" value="Unassembled WGS sequence"/>
</dbReference>
<proteinExistence type="predicted"/>
<dbReference type="AlphaFoldDB" id="A0A972JKB6"/>
<keyword evidence="2" id="KW-1185">Reference proteome</keyword>
<reference evidence="1" key="1">
    <citation type="submission" date="2020-04" db="EMBL/GenBank/DDBJ databases">
        <title>Description of Shewanella salipaludis sp. nov., isolated from a salt marsh.</title>
        <authorList>
            <person name="Park S."/>
            <person name="Yoon J.-H."/>
        </authorList>
    </citation>
    <scope>NUCLEOTIDE SEQUENCE</scope>
    <source>
        <strain evidence="1">SHSM-M6</strain>
    </source>
</reference>
<dbReference type="InterPro" id="IPR021243">
    <property type="entry name" value="DUF2804"/>
</dbReference>
<evidence type="ECO:0000313" key="2">
    <source>
        <dbReference type="Proteomes" id="UP000737113"/>
    </source>
</evidence>
<evidence type="ECO:0000313" key="1">
    <source>
        <dbReference type="EMBL" id="NMH66998.1"/>
    </source>
</evidence>